<protein>
    <submittedName>
        <fullName evidence="3">Indoleamine 2,3-dioxygenase</fullName>
        <ecNumber evidence="3">1.13.11.52</ecNumber>
    </submittedName>
</protein>
<dbReference type="GO" id="GO:0019441">
    <property type="term" value="P:L-tryptophan catabolic process to kynurenine"/>
    <property type="evidence" value="ECO:0007669"/>
    <property type="project" value="InterPro"/>
</dbReference>
<dbReference type="AlphaFoldDB" id="A0A160TRQ3"/>
<name>A0A160TRQ3_9ZZZZ</name>
<keyword evidence="3" id="KW-0223">Dioxygenase</keyword>
<keyword evidence="2" id="KW-0408">Iron</keyword>
<dbReference type="GO" id="GO:0033754">
    <property type="term" value="F:indoleamine 2,3-dioxygenase activity"/>
    <property type="evidence" value="ECO:0007669"/>
    <property type="project" value="UniProtKB-EC"/>
</dbReference>
<gene>
    <name evidence="3" type="ORF">MGWOODY_XGa321</name>
</gene>
<dbReference type="GO" id="GO:0046872">
    <property type="term" value="F:metal ion binding"/>
    <property type="evidence" value="ECO:0007669"/>
    <property type="project" value="UniProtKB-KW"/>
</dbReference>
<dbReference type="EC" id="1.13.11.52" evidence="3"/>
<organism evidence="3">
    <name type="scientific">hydrothermal vent metagenome</name>
    <dbReference type="NCBI Taxonomy" id="652676"/>
    <lineage>
        <taxon>unclassified sequences</taxon>
        <taxon>metagenomes</taxon>
        <taxon>ecological metagenomes</taxon>
    </lineage>
</organism>
<evidence type="ECO:0000313" key="3">
    <source>
        <dbReference type="EMBL" id="CUS51269.1"/>
    </source>
</evidence>
<dbReference type="EMBL" id="CZRL01000059">
    <property type="protein sequence ID" value="CUS51269.1"/>
    <property type="molecule type" value="Genomic_DNA"/>
</dbReference>
<dbReference type="InterPro" id="IPR000898">
    <property type="entry name" value="Indolamine_dOase"/>
</dbReference>
<dbReference type="PROSITE" id="PS00876">
    <property type="entry name" value="IDO_1"/>
    <property type="match status" value="1"/>
</dbReference>
<evidence type="ECO:0000256" key="2">
    <source>
        <dbReference type="ARBA" id="ARBA00023004"/>
    </source>
</evidence>
<dbReference type="PANTHER" id="PTHR28657:SF5">
    <property type="entry name" value="INDOLEAMINE 2,3-DIOXYGENASE"/>
    <property type="match status" value="1"/>
</dbReference>
<dbReference type="SUPFAM" id="SSF140959">
    <property type="entry name" value="Indolic compounds 2,3-dioxygenase-like"/>
    <property type="match status" value="1"/>
</dbReference>
<sequence length="367" mass="41101">MLDSYQIDAANGFLPGHEPLEALPDEFEVWDTMAREFSGLLNAGVFRTQAEAMPIIDDVSSLQTSMELERAMLLLSIFGHGFVWQGYESSGYIPESIAIPWTLVAGRLGRPPTLAHASLVLNNWKKLEPNGSINLGNLRTLIQFHGGLDESWFYLVTTEIEAIGAGVLKQFDRIQRAADSDDFQQIEDSLEEVQEYLVALNTTLNRMYENCDPYIFYNRIRPFLASFKNIEYRGCKKNPRNYFGGSAAQSSLLQAIDAMFGIVHQEEQSRSYLVTMRNYMPTGHAAYINVLENDRPLARAIERHDGCQHIHAACVNALIEFRQSHLKIVTKYVSSQISQTGPGHTGTGGTDPMVFLKQVAKDTTPSV</sequence>
<keyword evidence="3" id="KW-0560">Oxidoreductase</keyword>
<dbReference type="GO" id="GO:0005737">
    <property type="term" value="C:cytoplasm"/>
    <property type="evidence" value="ECO:0007669"/>
    <property type="project" value="TreeGrafter"/>
</dbReference>
<accession>A0A160TRQ3</accession>
<dbReference type="InterPro" id="IPR037217">
    <property type="entry name" value="Trp/Indoleamine_2_3_dOase-like"/>
</dbReference>
<keyword evidence="1" id="KW-0479">Metal-binding</keyword>
<dbReference type="PANTHER" id="PTHR28657">
    <property type="entry name" value="INDOLEAMINE 2,3-DIOXYGENASE"/>
    <property type="match status" value="1"/>
</dbReference>
<evidence type="ECO:0000256" key="1">
    <source>
        <dbReference type="ARBA" id="ARBA00022723"/>
    </source>
</evidence>
<dbReference type="GO" id="GO:0020037">
    <property type="term" value="F:heme binding"/>
    <property type="evidence" value="ECO:0007669"/>
    <property type="project" value="InterPro"/>
</dbReference>
<dbReference type="GO" id="GO:0034354">
    <property type="term" value="P:'de novo' NAD+ biosynthetic process from L-tryptophan"/>
    <property type="evidence" value="ECO:0007669"/>
    <property type="project" value="TreeGrafter"/>
</dbReference>
<dbReference type="Gene3D" id="1.20.58.480">
    <property type="match status" value="1"/>
</dbReference>
<dbReference type="Pfam" id="PF01231">
    <property type="entry name" value="IDO"/>
    <property type="match status" value="1"/>
</dbReference>
<reference evidence="3" key="1">
    <citation type="submission" date="2015-10" db="EMBL/GenBank/DDBJ databases">
        <authorList>
            <person name="Gilbert D.G."/>
        </authorList>
    </citation>
    <scope>NUCLEOTIDE SEQUENCE</scope>
</reference>
<proteinExistence type="predicted"/>